<dbReference type="Gene3D" id="3.40.50.1110">
    <property type="entry name" value="SGNH hydrolase"/>
    <property type="match status" value="1"/>
</dbReference>
<dbReference type="InterPro" id="IPR036514">
    <property type="entry name" value="SGNH_hydro_sf"/>
</dbReference>
<accession>A0A0G1U6V9</accession>
<reference evidence="2 3" key="1">
    <citation type="journal article" date="2015" name="Nature">
        <title>rRNA introns, odd ribosomes, and small enigmatic genomes across a large radiation of phyla.</title>
        <authorList>
            <person name="Brown C.T."/>
            <person name="Hug L.A."/>
            <person name="Thomas B.C."/>
            <person name="Sharon I."/>
            <person name="Castelle C.J."/>
            <person name="Singh A."/>
            <person name="Wilkins M.J."/>
            <person name="Williams K.H."/>
            <person name="Banfield J.F."/>
        </authorList>
    </citation>
    <scope>NUCLEOTIDE SEQUENCE [LARGE SCALE GENOMIC DNA]</scope>
</reference>
<proteinExistence type="predicted"/>
<sequence>MAKTFVALFVGIAVALLFAEIILRFARPLKVYEPHRPVGDFSCYQEGTYYWSRLRPNATCTLHSNVGDFSDITIKTNSLGLRDKEIQATKSEGIKRILFIGDSFTFGWGVQEDQSYPRLTEQILQKNGLPVEVINAGRPSNSPAGYYLYLINEGLKFDPDIVVVGFDIFNDLSNSAYNEVWSEKDAKELPTKVIYSSYYVDSQGRLREKNIPLKFAVPILKHSRLFGLLTDVFLPPQQSFANNEQRVQEEVIARVKNLFKEMNDILNGRDKKLMIVIIPMNIEVDEDVRLASGLPRFTSGINPLIMEFSSHFSKNDIEYINLLPRFVQNRERNSLYYKQDAHLTVTGQKFAAELISERLLPHLEAK</sequence>
<evidence type="ECO:0000313" key="3">
    <source>
        <dbReference type="Proteomes" id="UP000034403"/>
    </source>
</evidence>
<feature type="domain" description="SGNH hydrolase-type esterase" evidence="1">
    <location>
        <begin position="99"/>
        <end position="349"/>
    </location>
</feature>
<comment type="caution">
    <text evidence="2">The sequence shown here is derived from an EMBL/GenBank/DDBJ whole genome shotgun (WGS) entry which is preliminary data.</text>
</comment>
<dbReference type="Pfam" id="PF13472">
    <property type="entry name" value="Lipase_GDSL_2"/>
    <property type="match status" value="1"/>
</dbReference>
<evidence type="ECO:0000313" key="2">
    <source>
        <dbReference type="EMBL" id="KKU89846.1"/>
    </source>
</evidence>
<organism evidence="2 3">
    <name type="scientific">Candidatus Yanofskybacteria bacterium GW2011_GWA1_48_10</name>
    <dbReference type="NCBI Taxonomy" id="1619022"/>
    <lineage>
        <taxon>Bacteria</taxon>
        <taxon>Candidatus Yanofskyibacteriota</taxon>
    </lineage>
</organism>
<dbReference type="Proteomes" id="UP000034403">
    <property type="component" value="Unassembled WGS sequence"/>
</dbReference>
<evidence type="ECO:0000259" key="1">
    <source>
        <dbReference type="Pfam" id="PF13472"/>
    </source>
</evidence>
<dbReference type="InterPro" id="IPR013830">
    <property type="entry name" value="SGNH_hydro"/>
</dbReference>
<dbReference type="AlphaFoldDB" id="A0A0G1U6V9"/>
<gene>
    <name evidence="2" type="ORF">UY20_C0004G0028</name>
</gene>
<name>A0A0G1U6V9_9BACT</name>
<dbReference type="EMBL" id="LCPC01000004">
    <property type="protein sequence ID" value="KKU89846.1"/>
    <property type="molecule type" value="Genomic_DNA"/>
</dbReference>
<protein>
    <recommendedName>
        <fullName evidence="1">SGNH hydrolase-type esterase domain-containing protein</fullName>
    </recommendedName>
</protein>
<dbReference type="SUPFAM" id="SSF52266">
    <property type="entry name" value="SGNH hydrolase"/>
    <property type="match status" value="1"/>
</dbReference>